<dbReference type="AlphaFoldDB" id="A0A1M5PUB3"/>
<proteinExistence type="inferred from homology"/>
<dbReference type="STRING" id="1206085.SAMN05443575_3193"/>
<name>A0A1M5PUB3_9ACTN</name>
<dbReference type="NCBIfam" id="NF006100">
    <property type="entry name" value="PRK08252.1"/>
    <property type="match status" value="1"/>
</dbReference>
<evidence type="ECO:0000256" key="3">
    <source>
        <dbReference type="ARBA" id="ARBA00023239"/>
    </source>
</evidence>
<sequence length="260" mass="27358">MTTAPAVRYEVDRDEHLALITIDRPEARNAVNGAVAEGIEAAIDAVEADPQVWVAVLTGAPPAFCAGADLREIRAGNTRCLTTRRGGLAGIVRREHATPIIAAVEGPALAAGTEIVLACDLVVASTTATFGLVEVKRSNVAAGGGLFRLPRRIPLVKAMEWALTGDTFPAPVAAELGLVNEVCPAGQAVTRARALAARITANAPLAVQLSRTVVLDTAYAPDEVGWERSRAAVRSVAATDDFREGVHAFLERRDPRWTGS</sequence>
<dbReference type="InterPro" id="IPR014748">
    <property type="entry name" value="Enoyl-CoA_hydra_C"/>
</dbReference>
<evidence type="ECO:0000256" key="4">
    <source>
        <dbReference type="RuleBase" id="RU003707"/>
    </source>
</evidence>
<dbReference type="PANTHER" id="PTHR11941">
    <property type="entry name" value="ENOYL-COA HYDRATASE-RELATED"/>
    <property type="match status" value="1"/>
</dbReference>
<evidence type="ECO:0000313" key="5">
    <source>
        <dbReference type="EMBL" id="SHH05201.1"/>
    </source>
</evidence>
<dbReference type="Gene3D" id="1.10.12.10">
    <property type="entry name" value="Lyase 2-enoyl-coa Hydratase, Chain A, domain 2"/>
    <property type="match status" value="1"/>
</dbReference>
<dbReference type="EMBL" id="FQVU01000004">
    <property type="protein sequence ID" value="SHH05201.1"/>
    <property type="molecule type" value="Genomic_DNA"/>
</dbReference>
<accession>A0A1M5PUB3</accession>
<keyword evidence="2" id="KW-0443">Lipid metabolism</keyword>
<dbReference type="InterPro" id="IPR001753">
    <property type="entry name" value="Enoyl-CoA_hydra/iso"/>
</dbReference>
<evidence type="ECO:0000256" key="2">
    <source>
        <dbReference type="ARBA" id="ARBA00023098"/>
    </source>
</evidence>
<dbReference type="Proteomes" id="UP000186132">
    <property type="component" value="Unassembled WGS sequence"/>
</dbReference>
<organism evidence="5 6">
    <name type="scientific">Jatrophihabitans endophyticus</name>
    <dbReference type="NCBI Taxonomy" id="1206085"/>
    <lineage>
        <taxon>Bacteria</taxon>
        <taxon>Bacillati</taxon>
        <taxon>Actinomycetota</taxon>
        <taxon>Actinomycetes</taxon>
        <taxon>Jatrophihabitantales</taxon>
        <taxon>Jatrophihabitantaceae</taxon>
        <taxon>Jatrophihabitans</taxon>
    </lineage>
</organism>
<keyword evidence="6" id="KW-1185">Reference proteome</keyword>
<gene>
    <name evidence="5" type="ORF">SAMN05443575_3193</name>
</gene>
<evidence type="ECO:0000256" key="1">
    <source>
        <dbReference type="ARBA" id="ARBA00005254"/>
    </source>
</evidence>
<dbReference type="GO" id="GO:0006635">
    <property type="term" value="P:fatty acid beta-oxidation"/>
    <property type="evidence" value="ECO:0007669"/>
    <property type="project" value="TreeGrafter"/>
</dbReference>
<dbReference type="GO" id="GO:0016829">
    <property type="term" value="F:lyase activity"/>
    <property type="evidence" value="ECO:0007669"/>
    <property type="project" value="UniProtKB-KW"/>
</dbReference>
<dbReference type="SUPFAM" id="SSF52096">
    <property type="entry name" value="ClpP/crotonase"/>
    <property type="match status" value="1"/>
</dbReference>
<dbReference type="RefSeq" id="WP_073391393.1">
    <property type="nucleotide sequence ID" value="NZ_FQVU01000004.1"/>
</dbReference>
<dbReference type="PROSITE" id="PS00166">
    <property type="entry name" value="ENOYL_COA_HYDRATASE"/>
    <property type="match status" value="1"/>
</dbReference>
<dbReference type="CDD" id="cd06558">
    <property type="entry name" value="crotonase-like"/>
    <property type="match status" value="1"/>
</dbReference>
<protein>
    <submittedName>
        <fullName evidence="5">Short chain enoyl-CoA hydratase</fullName>
    </submittedName>
</protein>
<reference evidence="5 6" key="1">
    <citation type="submission" date="2016-11" db="EMBL/GenBank/DDBJ databases">
        <authorList>
            <person name="Jaros S."/>
            <person name="Januszkiewicz K."/>
            <person name="Wedrychowicz H."/>
        </authorList>
    </citation>
    <scope>NUCLEOTIDE SEQUENCE [LARGE SCALE GENOMIC DNA]</scope>
    <source>
        <strain evidence="5 6">DSM 45627</strain>
    </source>
</reference>
<dbReference type="InterPro" id="IPR018376">
    <property type="entry name" value="Enoyl-CoA_hyd/isom_CS"/>
</dbReference>
<comment type="similarity">
    <text evidence="1 4">Belongs to the enoyl-CoA hydratase/isomerase family.</text>
</comment>
<keyword evidence="3" id="KW-0456">Lyase</keyword>
<dbReference type="InterPro" id="IPR029045">
    <property type="entry name" value="ClpP/crotonase-like_dom_sf"/>
</dbReference>
<dbReference type="Pfam" id="PF00378">
    <property type="entry name" value="ECH_1"/>
    <property type="match status" value="1"/>
</dbReference>
<evidence type="ECO:0000313" key="6">
    <source>
        <dbReference type="Proteomes" id="UP000186132"/>
    </source>
</evidence>
<dbReference type="OrthoDB" id="4470569at2"/>
<dbReference type="PANTHER" id="PTHR11941:SF169">
    <property type="entry name" value="(7AS)-7A-METHYL-1,5-DIOXO-2,3,5,6,7,7A-HEXAHYDRO-1H-INDENE-CARBOXYL-COA HYDROLASE"/>
    <property type="match status" value="1"/>
</dbReference>
<dbReference type="Gene3D" id="3.90.226.10">
    <property type="entry name" value="2-enoyl-CoA Hydratase, Chain A, domain 1"/>
    <property type="match status" value="1"/>
</dbReference>